<name>A0A1Q9CFQ5_SYMMI</name>
<dbReference type="AlphaFoldDB" id="A0A1Q9CFQ5"/>
<evidence type="ECO:0000313" key="1">
    <source>
        <dbReference type="EMBL" id="OLP81751.1"/>
    </source>
</evidence>
<reference evidence="1 2" key="1">
    <citation type="submission" date="2016-02" db="EMBL/GenBank/DDBJ databases">
        <title>Genome analysis of coral dinoflagellate symbionts highlights evolutionary adaptations to a symbiotic lifestyle.</title>
        <authorList>
            <person name="Aranda M."/>
            <person name="Li Y."/>
            <person name="Liew Y.J."/>
            <person name="Baumgarten S."/>
            <person name="Simakov O."/>
            <person name="Wilson M."/>
            <person name="Piel J."/>
            <person name="Ashoor H."/>
            <person name="Bougouffa S."/>
            <person name="Bajic V.B."/>
            <person name="Ryu T."/>
            <person name="Ravasi T."/>
            <person name="Bayer T."/>
            <person name="Micklem G."/>
            <person name="Kim H."/>
            <person name="Bhak J."/>
            <person name="Lajeunesse T.C."/>
            <person name="Voolstra C.R."/>
        </authorList>
    </citation>
    <scope>NUCLEOTIDE SEQUENCE [LARGE SCALE GENOMIC DNA]</scope>
    <source>
        <strain evidence="1 2">CCMP2467</strain>
    </source>
</reference>
<accession>A0A1Q9CFQ5</accession>
<dbReference type="Proteomes" id="UP000186817">
    <property type="component" value="Unassembled WGS sequence"/>
</dbReference>
<evidence type="ECO:0000313" key="2">
    <source>
        <dbReference type="Proteomes" id="UP000186817"/>
    </source>
</evidence>
<dbReference type="EMBL" id="LSRX01001253">
    <property type="protein sequence ID" value="OLP81751.1"/>
    <property type="molecule type" value="Genomic_DNA"/>
</dbReference>
<gene>
    <name evidence="1" type="ORF">AK812_SmicGene37687</name>
</gene>
<protein>
    <submittedName>
        <fullName evidence="1">Uncharacterized protein</fullName>
    </submittedName>
</protein>
<proteinExistence type="predicted"/>
<keyword evidence="2" id="KW-1185">Reference proteome</keyword>
<sequence length="75" mass="8255">MTGVASKRAPVYHSHKDTACCRAEPPWLALFTLPKPETSQSEGCYLAMQKIRHGMNRALENSLGSYIPFTGGGRM</sequence>
<comment type="caution">
    <text evidence="1">The sequence shown here is derived from an EMBL/GenBank/DDBJ whole genome shotgun (WGS) entry which is preliminary data.</text>
</comment>
<organism evidence="1 2">
    <name type="scientific">Symbiodinium microadriaticum</name>
    <name type="common">Dinoflagellate</name>
    <name type="synonym">Zooxanthella microadriatica</name>
    <dbReference type="NCBI Taxonomy" id="2951"/>
    <lineage>
        <taxon>Eukaryota</taxon>
        <taxon>Sar</taxon>
        <taxon>Alveolata</taxon>
        <taxon>Dinophyceae</taxon>
        <taxon>Suessiales</taxon>
        <taxon>Symbiodiniaceae</taxon>
        <taxon>Symbiodinium</taxon>
    </lineage>
</organism>